<proteinExistence type="predicted"/>
<dbReference type="RefSeq" id="WP_249310471.1">
    <property type="nucleotide sequence ID" value="NZ_JACRSU010000001.1"/>
</dbReference>
<reference evidence="1" key="1">
    <citation type="submission" date="2020-08" db="EMBL/GenBank/DDBJ databases">
        <title>Genome public.</title>
        <authorList>
            <person name="Liu C."/>
            <person name="Sun Q."/>
        </authorList>
    </citation>
    <scope>NUCLEOTIDE SEQUENCE</scope>
    <source>
        <strain evidence="1">H8</strain>
    </source>
</reference>
<organism evidence="1 2">
    <name type="scientific">Congzhengia minquanensis</name>
    <dbReference type="NCBI Taxonomy" id="2763657"/>
    <lineage>
        <taxon>Bacteria</taxon>
        <taxon>Bacillati</taxon>
        <taxon>Bacillota</taxon>
        <taxon>Clostridia</taxon>
        <taxon>Eubacteriales</taxon>
        <taxon>Oscillospiraceae</taxon>
        <taxon>Congzhengia</taxon>
    </lineage>
</organism>
<gene>
    <name evidence="1" type="ORF">H8698_00120</name>
</gene>
<keyword evidence="2" id="KW-1185">Reference proteome</keyword>
<evidence type="ECO:0000313" key="2">
    <source>
        <dbReference type="Proteomes" id="UP000611762"/>
    </source>
</evidence>
<dbReference type="Proteomes" id="UP000611762">
    <property type="component" value="Unassembled WGS sequence"/>
</dbReference>
<evidence type="ECO:0000313" key="1">
    <source>
        <dbReference type="EMBL" id="MBC8539385.1"/>
    </source>
</evidence>
<sequence length="181" mass="20481">MIPIAKNIIVVDENGNEYEATFPKRAKGLVKKGRARFLSENKICLACPPNKSLEDNMENNIVREPENQTSVLTMEYVLEQIDKIMKDIAYIREAIDSVNNVDGIAAEAIAGIVHAREKTNQQLIQLLEKMYVDLKPEKVSDEILKFREVSDALCKFPPDAVDVEDILAMAAEQMFMKPKKQ</sequence>
<name>A0A926DLN2_9FIRM</name>
<accession>A0A926DLN2</accession>
<comment type="caution">
    <text evidence="1">The sequence shown here is derived from an EMBL/GenBank/DDBJ whole genome shotgun (WGS) entry which is preliminary data.</text>
</comment>
<protein>
    <submittedName>
        <fullName evidence="1">Uncharacterized protein</fullName>
    </submittedName>
</protein>
<dbReference type="AlphaFoldDB" id="A0A926DLN2"/>
<dbReference type="EMBL" id="JACRSU010000001">
    <property type="protein sequence ID" value="MBC8539385.1"/>
    <property type="molecule type" value="Genomic_DNA"/>
</dbReference>